<dbReference type="GO" id="GO:0050660">
    <property type="term" value="F:flavin adenine dinucleotide binding"/>
    <property type="evidence" value="ECO:0007669"/>
    <property type="project" value="InterPro"/>
</dbReference>
<organism evidence="5 6">
    <name type="scientific">Rhizoctonia solani</name>
    <dbReference type="NCBI Taxonomy" id="456999"/>
    <lineage>
        <taxon>Eukaryota</taxon>
        <taxon>Fungi</taxon>
        <taxon>Dikarya</taxon>
        <taxon>Basidiomycota</taxon>
        <taxon>Agaricomycotina</taxon>
        <taxon>Agaricomycetes</taxon>
        <taxon>Cantharellales</taxon>
        <taxon>Ceratobasidiaceae</taxon>
        <taxon>Rhizoctonia</taxon>
    </lineage>
</organism>
<evidence type="ECO:0000313" key="5">
    <source>
        <dbReference type="EMBL" id="CAE6459026.1"/>
    </source>
</evidence>
<dbReference type="InterPro" id="IPR036188">
    <property type="entry name" value="FAD/NAD-bd_sf"/>
</dbReference>
<evidence type="ECO:0008006" key="7">
    <source>
        <dbReference type="Google" id="ProtNLM"/>
    </source>
</evidence>
<dbReference type="PANTHER" id="PTHR42877">
    <property type="entry name" value="L-ORNITHINE N(5)-MONOOXYGENASE-RELATED"/>
    <property type="match status" value="1"/>
</dbReference>
<dbReference type="InterPro" id="IPR020946">
    <property type="entry name" value="Flavin_mOase-like"/>
</dbReference>
<dbReference type="SUPFAM" id="SSF51905">
    <property type="entry name" value="FAD/NAD(P)-binding domain"/>
    <property type="match status" value="2"/>
</dbReference>
<name>A0A8H3GPI9_9AGAM</name>
<evidence type="ECO:0000256" key="2">
    <source>
        <dbReference type="ARBA" id="ARBA00022630"/>
    </source>
</evidence>
<dbReference type="Gene3D" id="3.50.50.60">
    <property type="entry name" value="FAD/NAD(P)-binding domain"/>
    <property type="match status" value="2"/>
</dbReference>
<evidence type="ECO:0000313" key="6">
    <source>
        <dbReference type="Proteomes" id="UP000663831"/>
    </source>
</evidence>
<dbReference type="EMBL" id="CAJMWV010002285">
    <property type="protein sequence ID" value="CAE6459026.1"/>
    <property type="molecule type" value="Genomic_DNA"/>
</dbReference>
<dbReference type="GO" id="GO:0050661">
    <property type="term" value="F:NADP binding"/>
    <property type="evidence" value="ECO:0007669"/>
    <property type="project" value="InterPro"/>
</dbReference>
<proteinExistence type="inferred from homology"/>
<comment type="similarity">
    <text evidence="1">Belongs to the FAD-binding monooxygenase family.</text>
</comment>
<protein>
    <recommendedName>
        <fullName evidence="7">L-ornithine N(5)-monooxygenase</fullName>
    </recommendedName>
</protein>
<evidence type="ECO:0000256" key="1">
    <source>
        <dbReference type="ARBA" id="ARBA00010139"/>
    </source>
</evidence>
<gene>
    <name evidence="5" type="ORF">RDB_LOCUS74396</name>
</gene>
<dbReference type="InterPro" id="IPR051209">
    <property type="entry name" value="FAD-bind_Monooxygenase_sf"/>
</dbReference>
<evidence type="ECO:0000256" key="4">
    <source>
        <dbReference type="ARBA" id="ARBA00023002"/>
    </source>
</evidence>
<evidence type="ECO:0000256" key="3">
    <source>
        <dbReference type="ARBA" id="ARBA00022827"/>
    </source>
</evidence>
<dbReference type="Pfam" id="PF00743">
    <property type="entry name" value="FMO-like"/>
    <property type="match status" value="1"/>
</dbReference>
<keyword evidence="4" id="KW-0560">Oxidoreductase</keyword>
<accession>A0A8H3GPI9</accession>
<keyword evidence="2" id="KW-0285">Flavoprotein</keyword>
<dbReference type="Proteomes" id="UP000663831">
    <property type="component" value="Unassembled WGS sequence"/>
</dbReference>
<reference evidence="5" key="1">
    <citation type="submission" date="2021-01" db="EMBL/GenBank/DDBJ databases">
        <authorList>
            <person name="Kaushik A."/>
        </authorList>
    </citation>
    <scope>NUCLEOTIDE SEQUENCE</scope>
    <source>
        <strain evidence="5">AG3-1AP</strain>
    </source>
</reference>
<keyword evidence="3" id="KW-0274">FAD</keyword>
<dbReference type="GO" id="GO:0004499">
    <property type="term" value="F:N,N-dimethylaniline monooxygenase activity"/>
    <property type="evidence" value="ECO:0007669"/>
    <property type="project" value="InterPro"/>
</dbReference>
<comment type="caution">
    <text evidence="5">The sequence shown here is derived from an EMBL/GenBank/DDBJ whole genome shotgun (WGS) entry which is preliminary data.</text>
</comment>
<dbReference type="PANTHER" id="PTHR42877:SF4">
    <property type="entry name" value="FAD_NAD(P)-BINDING DOMAIN-CONTAINING PROTEIN-RELATED"/>
    <property type="match status" value="1"/>
</dbReference>
<sequence>MSINIAIIGAGIGGITAAISLQNTLSVYDYTIWNKITQIYELASEIGGTWQQNNYPGCACDVAGHWYSLSSEPNPDWSRPYAPRQEIHEYWKRIVIKHQVEPHIRFNTEFVSAVWNEKEQNYTLRLRDVKSNQITQVTANVVISAVGFFRHPRWPEFPGRENFKGDLLHAQMWDHSVSLSGKRVALIGNGCAGSQILPVISEDSSTMVTNFCRTPSWYVPRNSKPVPEWLKWCFRHVPYALRSNRYLHVGWSEFFYQYFKLTPLSAVLRQRLEKWMTEYIKSKAPVQYHQYLIPNYAFGCKRTILDPGYLESLDRSNVEMEWDPITNIVPDGIQTKSGHKHQFDVIAFATGFDITSSLALDVTGVNGQRLQEYYDREGGPTGYMGTTIPGFPNWFTILGPNSITGHSSVVFIEELQVDYITQLLRPILAGDVQGFMPRADSTHAWNEWAQSKLGRHVWSGCASWYRAGPDGAKGKTFAVWPGGNLHMWWSLRKPTWKHFEVLGDSNWLVKQQISDTVSTLLKLGLISAGVGALVLMDNSQRVELVKLVQGRMEDTLAWCRVLWV</sequence>
<dbReference type="AlphaFoldDB" id="A0A8H3GPI9"/>